<evidence type="ECO:0000313" key="2">
    <source>
        <dbReference type="EMBL" id="EKC27188.1"/>
    </source>
</evidence>
<gene>
    <name evidence="2" type="ORF">CGI_10015418</name>
</gene>
<dbReference type="HOGENOM" id="CLU_1549123_0_0_1"/>
<dbReference type="AlphaFoldDB" id="K1PZT0"/>
<name>K1PZT0_MAGGI</name>
<feature type="region of interest" description="Disordered" evidence="1">
    <location>
        <begin position="82"/>
        <end position="137"/>
    </location>
</feature>
<organism evidence="2">
    <name type="scientific">Magallana gigas</name>
    <name type="common">Pacific oyster</name>
    <name type="synonym">Crassostrea gigas</name>
    <dbReference type="NCBI Taxonomy" id="29159"/>
    <lineage>
        <taxon>Eukaryota</taxon>
        <taxon>Metazoa</taxon>
        <taxon>Spiralia</taxon>
        <taxon>Lophotrochozoa</taxon>
        <taxon>Mollusca</taxon>
        <taxon>Bivalvia</taxon>
        <taxon>Autobranchia</taxon>
        <taxon>Pteriomorphia</taxon>
        <taxon>Ostreida</taxon>
        <taxon>Ostreoidea</taxon>
        <taxon>Ostreidae</taxon>
        <taxon>Magallana</taxon>
    </lineage>
</organism>
<feature type="compositionally biased region" description="Basic and acidic residues" evidence="1">
    <location>
        <begin position="105"/>
        <end position="114"/>
    </location>
</feature>
<dbReference type="InParanoid" id="K1PZT0"/>
<accession>K1PZT0</accession>
<evidence type="ECO:0000256" key="1">
    <source>
        <dbReference type="SAM" id="MobiDB-lite"/>
    </source>
</evidence>
<dbReference type="EMBL" id="JH819086">
    <property type="protein sequence ID" value="EKC27188.1"/>
    <property type="molecule type" value="Genomic_DNA"/>
</dbReference>
<reference evidence="2" key="1">
    <citation type="journal article" date="2012" name="Nature">
        <title>The oyster genome reveals stress adaptation and complexity of shell formation.</title>
        <authorList>
            <person name="Zhang G."/>
            <person name="Fang X."/>
            <person name="Guo X."/>
            <person name="Li L."/>
            <person name="Luo R."/>
            <person name="Xu F."/>
            <person name="Yang P."/>
            <person name="Zhang L."/>
            <person name="Wang X."/>
            <person name="Qi H."/>
            <person name="Xiong Z."/>
            <person name="Que H."/>
            <person name="Xie Y."/>
            <person name="Holland P.W."/>
            <person name="Paps J."/>
            <person name="Zhu Y."/>
            <person name="Wu F."/>
            <person name="Chen Y."/>
            <person name="Wang J."/>
            <person name="Peng C."/>
            <person name="Meng J."/>
            <person name="Yang L."/>
            <person name="Liu J."/>
            <person name="Wen B."/>
            <person name="Zhang N."/>
            <person name="Huang Z."/>
            <person name="Zhu Q."/>
            <person name="Feng Y."/>
            <person name="Mount A."/>
            <person name="Hedgecock D."/>
            <person name="Xu Z."/>
            <person name="Liu Y."/>
            <person name="Domazet-Loso T."/>
            <person name="Du Y."/>
            <person name="Sun X."/>
            <person name="Zhang S."/>
            <person name="Liu B."/>
            <person name="Cheng P."/>
            <person name="Jiang X."/>
            <person name="Li J."/>
            <person name="Fan D."/>
            <person name="Wang W."/>
            <person name="Fu W."/>
            <person name="Wang T."/>
            <person name="Wang B."/>
            <person name="Zhang J."/>
            <person name="Peng Z."/>
            <person name="Li Y."/>
            <person name="Li N."/>
            <person name="Wang J."/>
            <person name="Chen M."/>
            <person name="He Y."/>
            <person name="Tan F."/>
            <person name="Song X."/>
            <person name="Zheng Q."/>
            <person name="Huang R."/>
            <person name="Yang H."/>
            <person name="Du X."/>
            <person name="Chen L."/>
            <person name="Yang M."/>
            <person name="Gaffney P.M."/>
            <person name="Wang S."/>
            <person name="Luo L."/>
            <person name="She Z."/>
            <person name="Ming Y."/>
            <person name="Huang W."/>
            <person name="Zhang S."/>
            <person name="Huang B."/>
            <person name="Zhang Y."/>
            <person name="Qu T."/>
            <person name="Ni P."/>
            <person name="Miao G."/>
            <person name="Wang J."/>
            <person name="Wang Q."/>
            <person name="Steinberg C.E."/>
            <person name="Wang H."/>
            <person name="Li N."/>
            <person name="Qian L."/>
            <person name="Zhang G."/>
            <person name="Li Y."/>
            <person name="Yang H."/>
            <person name="Liu X."/>
            <person name="Wang J."/>
            <person name="Yin Y."/>
            <person name="Wang J."/>
        </authorList>
    </citation>
    <scope>NUCLEOTIDE SEQUENCE [LARGE SCALE GENOMIC DNA]</scope>
    <source>
        <strain evidence="2">05x7-T-G4-1.051#20</strain>
    </source>
</reference>
<proteinExistence type="predicted"/>
<sequence>MAVTDNFEEGEMISMKTNRDMDIYKRQFRSQEFARELNKREQRRLDQEVGGRGGIEAEYRFNLDKVNQERKEIEKELNKIRGGVHKQLGHHATLSSDKKFHHPKFKELGMKDVSSRSPRLQRKAPPENNSRGRDSSPMNAEMLIQTCHLTSQLVRRSPLYKYPETKVERLLRR</sequence>
<protein>
    <submittedName>
        <fullName evidence="2">Uncharacterized protein</fullName>
    </submittedName>
</protein>